<dbReference type="Proteomes" id="UP000249890">
    <property type="component" value="Chromosome"/>
</dbReference>
<dbReference type="AlphaFoldDB" id="A0A2Z2K7C3"/>
<dbReference type="EMBL" id="CP021780">
    <property type="protein sequence ID" value="ASA22316.1"/>
    <property type="molecule type" value="Genomic_DNA"/>
</dbReference>
<dbReference type="KEGG" id="pdh:B9T62_16900"/>
<reference evidence="1 2" key="1">
    <citation type="submission" date="2017-06" db="EMBL/GenBank/DDBJ databases">
        <title>Complete genome sequence of Paenibacillus donghaensis KCTC 13049T isolated from East Sea sediment, South Korea.</title>
        <authorList>
            <person name="Jung B.K."/>
            <person name="Hong S.-J."/>
            <person name="Shin J.-H."/>
        </authorList>
    </citation>
    <scope>NUCLEOTIDE SEQUENCE [LARGE SCALE GENOMIC DNA]</scope>
    <source>
        <strain evidence="1 2">KCTC 13049</strain>
    </source>
</reference>
<evidence type="ECO:0000313" key="2">
    <source>
        <dbReference type="Proteomes" id="UP000249890"/>
    </source>
</evidence>
<evidence type="ECO:0000313" key="1">
    <source>
        <dbReference type="EMBL" id="ASA22316.1"/>
    </source>
</evidence>
<gene>
    <name evidence="1" type="ORF">B9T62_16900</name>
</gene>
<dbReference type="RefSeq" id="WP_087916315.1">
    <property type="nucleotide sequence ID" value="NZ_CP021780.1"/>
</dbReference>
<organism evidence="1 2">
    <name type="scientific">Paenibacillus donghaensis</name>
    <dbReference type="NCBI Taxonomy" id="414771"/>
    <lineage>
        <taxon>Bacteria</taxon>
        <taxon>Bacillati</taxon>
        <taxon>Bacillota</taxon>
        <taxon>Bacilli</taxon>
        <taxon>Bacillales</taxon>
        <taxon>Paenibacillaceae</taxon>
        <taxon>Paenibacillus</taxon>
    </lineage>
</organism>
<protein>
    <submittedName>
        <fullName evidence="1">Uncharacterized protein</fullName>
    </submittedName>
</protein>
<accession>A0A2Z2K7C3</accession>
<keyword evidence="2" id="KW-1185">Reference proteome</keyword>
<proteinExistence type="predicted"/>
<name>A0A2Z2K7C3_9BACL</name>
<sequence>MSKVINISDKFAIEEKGSIKIGGKVYEVDKSVEAVMRFEEIAENGSVKTLLAAIEGSLGTESFEEIGVKKMGIANIKVLVSGLMAVMQDLTYEEATTRFQL</sequence>
<dbReference type="OrthoDB" id="2627496at2"/>